<comment type="subcellular location">
    <subcellularLocation>
        <location evidence="1">Membrane</location>
        <topology evidence="1">Multi-pass membrane protein</topology>
    </subcellularLocation>
</comment>
<dbReference type="GeneID" id="19471726"/>
<keyword evidence="10" id="KW-1185">Reference proteome</keyword>
<feature type="region of interest" description="Disordered" evidence="5">
    <location>
        <begin position="370"/>
        <end position="440"/>
    </location>
</feature>
<feature type="domain" description="Integral membrane bound transporter" evidence="8">
    <location>
        <begin position="733"/>
        <end position="859"/>
    </location>
</feature>
<feature type="transmembrane region" description="Helical" evidence="6">
    <location>
        <begin position="141"/>
        <end position="159"/>
    </location>
</feature>
<feature type="compositionally biased region" description="Basic and acidic residues" evidence="5">
    <location>
        <begin position="642"/>
        <end position="653"/>
    </location>
</feature>
<reference evidence="9 10" key="1">
    <citation type="journal article" date="2013" name="BMC Genomics">
        <title>Genomics-driven discovery of the pneumocandin biosynthetic gene cluster in the fungus Glarea lozoyensis.</title>
        <authorList>
            <person name="Chen L."/>
            <person name="Yue Q."/>
            <person name="Zhang X."/>
            <person name="Xiang M."/>
            <person name="Wang C."/>
            <person name="Li S."/>
            <person name="Che Y."/>
            <person name="Ortiz-Lopez F.J."/>
            <person name="Bills G.F."/>
            <person name="Liu X."/>
            <person name="An Z."/>
        </authorList>
    </citation>
    <scope>NUCLEOTIDE SEQUENCE [LARGE SCALE GENOMIC DNA]</scope>
    <source>
        <strain evidence="10">ATCC 20868 / MF5171</strain>
    </source>
</reference>
<dbReference type="OrthoDB" id="68611at2759"/>
<gene>
    <name evidence="9" type="ORF">GLAREA_12686</name>
</gene>
<evidence type="ECO:0000256" key="3">
    <source>
        <dbReference type="ARBA" id="ARBA00022989"/>
    </source>
</evidence>
<protein>
    <recommendedName>
        <fullName evidence="11">ER transporter 6TM N-terminal domain-containing protein</fullName>
    </recommendedName>
</protein>
<dbReference type="OMA" id="VTWPAFV"/>
<feature type="region of interest" description="Disordered" evidence="5">
    <location>
        <begin position="1216"/>
        <end position="1237"/>
    </location>
</feature>
<sequence length="1237" mass="137524">MGKVDKSWEKTEEWMQKRAKAIWANLHTNHLWQRMVKNTLATTIAVIIALVPAVVRVYGPATYLLPITTVFGHPGRRFGMMFEALVLATCGTLIGLGWSLLGVYLSSLILQENAPAAYTIRGVFLGFALIFHGFVRSSTPRLFILTVLEIIVSVVSLTGTSRGVTTASATVILYPILSAVALLILVNILVFPEFSSSFLGTTTIETLKETVDTLRDAGTYFVSVIDDTQKVEDESPSQEDSENSVDTKEKSEPAKTVIHEPVFRKVLRIFGYSKVGTKSNDGSSKKVTLKSLTDRKAKLRAKLGGCKAAQQECNFELAYAVLPPELLKPISVTAMTKLVANTIALIGACESKYALMGDENDKIESDITEAAKAADVESENSSSKHSTDEEATDNEHSKDRRRSPIDVNGGRKSEKNHDENGKKHHKGLKRKSTLQQGKENLELIKPKKEIEFGDVELLRYLVGRIADPLRELQKTIDASVGVITSCLAYSYDVPKLPLGAPTPAGIQLQEIDIRIDVLTDALTEFDKNSAEALQGAASIRDLEHLQVDVMPRMETFLISLFLLNLRQSGLHTLEMLRHSRIVLERRQARHKWRRLYAPQINWRKWLASGGEEDMLALPDNARKEVRTGKVNSDDEDGSSFTRSDDGLLRRTDLESTTPLEVSEDSRNGGPKPDRKLQKTAPKPKQPKSFISRARNGLADIVEYLHDSDDVIYAIKLAVAVYLVTWPAFVASWNTWYSLNRGLWAALQLVLITEVAIGTSVWTFLLRAFGTSLGCLWGYAAYQAGSGNHVVLVILLVVGIIPSAYVQLGSQYVKAGMVSIISMCIVCLATTSRTVPGTATENYLKRFIAFLIGGVVALIVQFTFVPVKARDRLVESLAASITQIIEMEACLAYGVETVNNVDVHSTAVTERFDQAKAKAQGALAAADTFLPFCANEPRLKGSFKGLALVYAEISYVLHAIVDRMDNMIHLRYEYGSGVLEELNAQVYAYRRNVAGAITIVLFAVHEALTTKLPLPQFLPSPRLSHLRMVNRVREVVLGKQAEVTQNGEDILQSAMEVSMVKRVIRQKFLSWNAASAGQIEVIEFLEELIDLAKLLVGANEFRNGMLTRPTYREYIERMDKTEQTWQHHTGNASRTGEAAENDADTDKDEALDIMPEPATQQTSPPQLRKRPTFSRRISASDGKKQETDEEKLEKQRLANCEELPRSLQRVRSRRIEEMNLQRYGSNEEGKVKSEKRPE</sequence>
<feature type="compositionally biased region" description="Basic and acidic residues" evidence="5">
    <location>
        <begin position="1180"/>
        <end position="1195"/>
    </location>
</feature>
<feature type="domain" description="Putative ER transporter 6TM N-terminal" evidence="7">
    <location>
        <begin position="32"/>
        <end position="107"/>
    </location>
</feature>
<dbReference type="KEGG" id="glz:GLAREA_12686"/>
<evidence type="ECO:0000256" key="1">
    <source>
        <dbReference type="ARBA" id="ARBA00004141"/>
    </source>
</evidence>
<evidence type="ECO:0000313" key="9">
    <source>
        <dbReference type="EMBL" id="EPE31383.1"/>
    </source>
</evidence>
<feature type="compositionally biased region" description="Acidic residues" evidence="5">
    <location>
        <begin position="234"/>
        <end position="243"/>
    </location>
</feature>
<dbReference type="Proteomes" id="UP000016922">
    <property type="component" value="Unassembled WGS sequence"/>
</dbReference>
<evidence type="ECO:0000259" key="7">
    <source>
        <dbReference type="Pfam" id="PF10337"/>
    </source>
</evidence>
<feature type="compositionally biased region" description="Basic and acidic residues" evidence="5">
    <location>
        <begin position="663"/>
        <end position="676"/>
    </location>
</feature>
<evidence type="ECO:0000256" key="2">
    <source>
        <dbReference type="ARBA" id="ARBA00022692"/>
    </source>
</evidence>
<feature type="compositionally biased region" description="Basic residues" evidence="5">
    <location>
        <begin position="422"/>
        <end position="432"/>
    </location>
</feature>
<feature type="compositionally biased region" description="Basic and acidic residues" evidence="5">
    <location>
        <begin position="385"/>
        <end position="421"/>
    </location>
</feature>
<feature type="transmembrane region" description="Helical" evidence="6">
    <location>
        <begin position="78"/>
        <end position="104"/>
    </location>
</feature>
<feature type="region of interest" description="Disordered" evidence="5">
    <location>
        <begin position="626"/>
        <end position="688"/>
    </location>
</feature>
<dbReference type="HOGENOM" id="CLU_007711_0_0_1"/>
<dbReference type="PANTHER" id="PTHR37994">
    <property type="entry name" value="ARAE_2_N DOMAIN-CONTAINING PROTEIN-RELATED"/>
    <property type="match status" value="1"/>
</dbReference>
<feature type="transmembrane region" description="Helical" evidence="6">
    <location>
        <begin position="39"/>
        <end position="58"/>
    </location>
</feature>
<keyword evidence="3 6" id="KW-1133">Transmembrane helix</keyword>
<evidence type="ECO:0000256" key="6">
    <source>
        <dbReference type="SAM" id="Phobius"/>
    </source>
</evidence>
<dbReference type="RefSeq" id="XP_008081658.1">
    <property type="nucleotide sequence ID" value="XM_008083467.1"/>
</dbReference>
<feature type="transmembrane region" description="Helical" evidence="6">
    <location>
        <begin position="710"/>
        <end position="730"/>
    </location>
</feature>
<organism evidence="9 10">
    <name type="scientific">Glarea lozoyensis (strain ATCC 20868 / MF5171)</name>
    <dbReference type="NCBI Taxonomy" id="1116229"/>
    <lineage>
        <taxon>Eukaryota</taxon>
        <taxon>Fungi</taxon>
        <taxon>Dikarya</taxon>
        <taxon>Ascomycota</taxon>
        <taxon>Pezizomycotina</taxon>
        <taxon>Leotiomycetes</taxon>
        <taxon>Helotiales</taxon>
        <taxon>Helotiaceae</taxon>
        <taxon>Glarea</taxon>
    </lineage>
</organism>
<feature type="transmembrane region" description="Helical" evidence="6">
    <location>
        <begin position="788"/>
        <end position="807"/>
    </location>
</feature>
<evidence type="ECO:0000313" key="10">
    <source>
        <dbReference type="Proteomes" id="UP000016922"/>
    </source>
</evidence>
<dbReference type="InterPro" id="IPR018823">
    <property type="entry name" value="ArAE_2_N"/>
</dbReference>
<evidence type="ECO:0008006" key="11">
    <source>
        <dbReference type="Google" id="ProtNLM"/>
    </source>
</evidence>
<keyword evidence="2 6" id="KW-0812">Transmembrane</keyword>
<evidence type="ECO:0000256" key="5">
    <source>
        <dbReference type="SAM" id="MobiDB-lite"/>
    </source>
</evidence>
<feature type="transmembrane region" description="Helical" evidence="6">
    <location>
        <begin position="742"/>
        <end position="768"/>
    </location>
</feature>
<dbReference type="InterPro" id="IPR049453">
    <property type="entry name" value="Memb_transporter_dom"/>
</dbReference>
<proteinExistence type="predicted"/>
<dbReference type="Pfam" id="PF13515">
    <property type="entry name" value="FUSC_2"/>
    <property type="match status" value="1"/>
</dbReference>
<feature type="transmembrane region" description="Helical" evidence="6">
    <location>
        <begin position="846"/>
        <end position="866"/>
    </location>
</feature>
<feature type="region of interest" description="Disordered" evidence="5">
    <location>
        <begin position="230"/>
        <end position="253"/>
    </location>
</feature>
<feature type="compositionally biased region" description="Polar residues" evidence="5">
    <location>
        <begin position="1122"/>
        <end position="1133"/>
    </location>
</feature>
<dbReference type="STRING" id="1116229.S3DYF9"/>
<feature type="region of interest" description="Disordered" evidence="5">
    <location>
        <begin position="1121"/>
        <end position="1196"/>
    </location>
</feature>
<accession>S3DYF9</accession>
<evidence type="ECO:0000259" key="8">
    <source>
        <dbReference type="Pfam" id="PF13515"/>
    </source>
</evidence>
<keyword evidence="4 6" id="KW-0472">Membrane</keyword>
<evidence type="ECO:0000256" key="4">
    <source>
        <dbReference type="ARBA" id="ARBA00023136"/>
    </source>
</evidence>
<feature type="domain" description="Putative ER transporter 6TM N-terminal" evidence="7">
    <location>
        <begin position="120"/>
        <end position="389"/>
    </location>
</feature>
<dbReference type="EMBL" id="KE145362">
    <property type="protein sequence ID" value="EPE31383.1"/>
    <property type="molecule type" value="Genomic_DNA"/>
</dbReference>
<feature type="transmembrane region" description="Helical" evidence="6">
    <location>
        <begin position="171"/>
        <end position="191"/>
    </location>
</feature>
<dbReference type="AlphaFoldDB" id="S3DYF9"/>
<feature type="transmembrane region" description="Helical" evidence="6">
    <location>
        <begin position="116"/>
        <end position="135"/>
    </location>
</feature>
<feature type="compositionally biased region" description="Acidic residues" evidence="5">
    <location>
        <begin position="1138"/>
        <end position="1150"/>
    </location>
</feature>
<dbReference type="eggNOG" id="KOG4711">
    <property type="taxonomic scope" value="Eukaryota"/>
</dbReference>
<dbReference type="GO" id="GO:0016020">
    <property type="term" value="C:membrane"/>
    <property type="evidence" value="ECO:0007669"/>
    <property type="project" value="UniProtKB-SubCell"/>
</dbReference>
<dbReference type="PANTHER" id="PTHR37994:SF4">
    <property type="entry name" value="ER TRANSPORTER 6TM N-TERMINAL DOMAIN-CONTAINING PROTEIN-RELATED"/>
    <property type="match status" value="1"/>
</dbReference>
<feature type="transmembrane region" description="Helical" evidence="6">
    <location>
        <begin position="814"/>
        <end position="834"/>
    </location>
</feature>
<name>S3DYF9_GLAL2</name>
<dbReference type="Pfam" id="PF10337">
    <property type="entry name" value="ArAE_2_N"/>
    <property type="match status" value="2"/>
</dbReference>